<reference evidence="2" key="1">
    <citation type="journal article" date="2020" name="Stud. Mycol.">
        <title>101 Dothideomycetes genomes: a test case for predicting lifestyles and emergence of pathogens.</title>
        <authorList>
            <person name="Haridas S."/>
            <person name="Albert R."/>
            <person name="Binder M."/>
            <person name="Bloem J."/>
            <person name="Labutti K."/>
            <person name="Salamov A."/>
            <person name="Andreopoulos B."/>
            <person name="Baker S."/>
            <person name="Barry K."/>
            <person name="Bills G."/>
            <person name="Bluhm B."/>
            <person name="Cannon C."/>
            <person name="Castanera R."/>
            <person name="Culley D."/>
            <person name="Daum C."/>
            <person name="Ezra D."/>
            <person name="Gonzalez J."/>
            <person name="Henrissat B."/>
            <person name="Kuo A."/>
            <person name="Liang C."/>
            <person name="Lipzen A."/>
            <person name="Lutzoni F."/>
            <person name="Magnuson J."/>
            <person name="Mondo S."/>
            <person name="Nolan M."/>
            <person name="Ohm R."/>
            <person name="Pangilinan J."/>
            <person name="Park H.-J."/>
            <person name="Ramirez L."/>
            <person name="Alfaro M."/>
            <person name="Sun H."/>
            <person name="Tritt A."/>
            <person name="Yoshinaga Y."/>
            <person name="Zwiers L.-H."/>
            <person name="Turgeon B."/>
            <person name="Goodwin S."/>
            <person name="Spatafora J."/>
            <person name="Crous P."/>
            <person name="Grigoriev I."/>
        </authorList>
    </citation>
    <scope>NUCLEOTIDE SEQUENCE</scope>
    <source>
        <strain evidence="2">CBS 115976</strain>
    </source>
</reference>
<evidence type="ECO:0000256" key="1">
    <source>
        <dbReference type="SAM" id="SignalP"/>
    </source>
</evidence>
<accession>A0A6A6URM8</accession>
<feature type="signal peptide" evidence="1">
    <location>
        <begin position="1"/>
        <end position="15"/>
    </location>
</feature>
<dbReference type="PANTHER" id="PTHR33428">
    <property type="entry name" value="CHLOROPHYLLASE-2, CHLOROPLASTIC"/>
    <property type="match status" value="1"/>
</dbReference>
<sequence>MRGFLSTLLISTVAAQGSVPTKGDNGEIAGIFGGGMAKGKGLAKISAPSGKAGPNAWASTKSGGSGPYKAGWTKDPTLPNQTVYAPKSPPQALSMPVIAWGESGCENSGTRFAEFLTEIASHGYLIIASGPPSGGSGQTQMKQMTDSIDWAAKGNGAAYGNVDKDKIIAAGQSCGGLEAYSASYHDDRVKLTIIFNSGVKSATTRSLLKQLKAPVGFFLGGAYDQASANGQADYDQFSSDLPVWQAVNKNLTHMATYTSPGGGLSGKSAVPFLEWQMRGDAKAKAQCTDKSAPNSLYKDGWEIKFKNFK</sequence>
<gene>
    <name evidence="2" type="ORF">BT63DRAFT_474160</name>
</gene>
<dbReference type="Proteomes" id="UP000799302">
    <property type="component" value="Unassembled WGS sequence"/>
</dbReference>
<organism evidence="2 3">
    <name type="scientific">Microthyrium microscopicum</name>
    <dbReference type="NCBI Taxonomy" id="703497"/>
    <lineage>
        <taxon>Eukaryota</taxon>
        <taxon>Fungi</taxon>
        <taxon>Dikarya</taxon>
        <taxon>Ascomycota</taxon>
        <taxon>Pezizomycotina</taxon>
        <taxon>Dothideomycetes</taxon>
        <taxon>Dothideomycetes incertae sedis</taxon>
        <taxon>Microthyriales</taxon>
        <taxon>Microthyriaceae</taxon>
        <taxon>Microthyrium</taxon>
    </lineage>
</organism>
<dbReference type="Gene3D" id="3.40.50.1820">
    <property type="entry name" value="alpha/beta hydrolase"/>
    <property type="match status" value="1"/>
</dbReference>
<dbReference type="SUPFAM" id="SSF53474">
    <property type="entry name" value="alpha/beta-Hydrolases"/>
    <property type="match status" value="1"/>
</dbReference>
<keyword evidence="1" id="KW-0732">Signal</keyword>
<name>A0A6A6URM8_9PEZI</name>
<feature type="chain" id="PRO_5025648614" description="Alpha/beta-hydrolase" evidence="1">
    <location>
        <begin position="16"/>
        <end position="309"/>
    </location>
</feature>
<dbReference type="AlphaFoldDB" id="A0A6A6URM8"/>
<evidence type="ECO:0000313" key="3">
    <source>
        <dbReference type="Proteomes" id="UP000799302"/>
    </source>
</evidence>
<protein>
    <recommendedName>
        <fullName evidence="4">Alpha/beta-hydrolase</fullName>
    </recommendedName>
</protein>
<evidence type="ECO:0000313" key="2">
    <source>
        <dbReference type="EMBL" id="KAF2674410.1"/>
    </source>
</evidence>
<proteinExistence type="predicted"/>
<evidence type="ECO:0008006" key="4">
    <source>
        <dbReference type="Google" id="ProtNLM"/>
    </source>
</evidence>
<dbReference type="InterPro" id="IPR029058">
    <property type="entry name" value="AB_hydrolase_fold"/>
</dbReference>
<keyword evidence="3" id="KW-1185">Reference proteome</keyword>
<dbReference type="EMBL" id="MU004230">
    <property type="protein sequence ID" value="KAF2674410.1"/>
    <property type="molecule type" value="Genomic_DNA"/>
</dbReference>
<dbReference type="PANTHER" id="PTHR33428:SF14">
    <property type="entry name" value="CARBOXYLESTERASE TYPE B DOMAIN-CONTAINING PROTEIN"/>
    <property type="match status" value="1"/>
</dbReference>